<reference evidence="2 3" key="1">
    <citation type="journal article" date="2012" name="J. Bacteriol.">
        <title>Genome Sequence of Galbibacter marinum Type Strain ck-I2-15.</title>
        <authorList>
            <person name="Lai Q."/>
            <person name="Li C."/>
            <person name="Shao Z."/>
        </authorList>
    </citation>
    <scope>NUCLEOTIDE SEQUENCE [LARGE SCALE GENOMIC DNA]</scope>
    <source>
        <strain evidence="3">ck-I2-15</strain>
    </source>
</reference>
<feature type="transmembrane region" description="Helical" evidence="1">
    <location>
        <begin position="31"/>
        <end position="50"/>
    </location>
</feature>
<feature type="transmembrane region" description="Helical" evidence="1">
    <location>
        <begin position="56"/>
        <end position="77"/>
    </location>
</feature>
<keyword evidence="1" id="KW-1133">Transmembrane helix</keyword>
<dbReference type="STRING" id="555500.I215_09166"/>
<keyword evidence="1" id="KW-0812">Transmembrane</keyword>
<evidence type="ECO:0000256" key="1">
    <source>
        <dbReference type="SAM" id="Phobius"/>
    </source>
</evidence>
<dbReference type="Proteomes" id="UP000007364">
    <property type="component" value="Unassembled WGS sequence"/>
</dbReference>
<proteinExistence type="predicted"/>
<evidence type="ECO:0000313" key="2">
    <source>
        <dbReference type="EMBL" id="EKF55020.1"/>
    </source>
</evidence>
<gene>
    <name evidence="2" type="ORF">I215_09166</name>
</gene>
<dbReference type="AlphaFoldDB" id="K2PR41"/>
<dbReference type="EMBL" id="AMSG01000011">
    <property type="protein sequence ID" value="EKF55020.1"/>
    <property type="molecule type" value="Genomic_DNA"/>
</dbReference>
<protein>
    <submittedName>
        <fullName evidence="2">Uncharacterized protein</fullName>
    </submittedName>
</protein>
<feature type="transmembrane region" description="Helical" evidence="1">
    <location>
        <begin position="82"/>
        <end position="102"/>
    </location>
</feature>
<sequence length="107" mass="12036">KKKWLKVSFNMPANKKYLTTSPYQKIAKTTAAFIGGYIVTETFFIALISWTNASALIFTLRYAGFILWTALMILAFISKNGWVIWGVYLLIALLFYGVALLGDPMAL</sequence>
<dbReference type="RefSeq" id="WP_008991681.1">
    <property type="nucleotide sequence ID" value="NZ_AMSG01000011.1"/>
</dbReference>
<dbReference type="eggNOG" id="ENOG5032VCI">
    <property type="taxonomic scope" value="Bacteria"/>
</dbReference>
<feature type="non-terminal residue" evidence="2">
    <location>
        <position position="1"/>
    </location>
</feature>
<evidence type="ECO:0000313" key="3">
    <source>
        <dbReference type="Proteomes" id="UP000007364"/>
    </source>
</evidence>
<organism evidence="2 3">
    <name type="scientific">Galbibacter marinus</name>
    <dbReference type="NCBI Taxonomy" id="555500"/>
    <lineage>
        <taxon>Bacteria</taxon>
        <taxon>Pseudomonadati</taxon>
        <taxon>Bacteroidota</taxon>
        <taxon>Flavobacteriia</taxon>
        <taxon>Flavobacteriales</taxon>
        <taxon>Flavobacteriaceae</taxon>
        <taxon>Galbibacter</taxon>
    </lineage>
</organism>
<comment type="caution">
    <text evidence="2">The sequence shown here is derived from an EMBL/GenBank/DDBJ whole genome shotgun (WGS) entry which is preliminary data.</text>
</comment>
<dbReference type="PATRIC" id="fig|555500.3.peg.1892"/>
<keyword evidence="1" id="KW-0472">Membrane</keyword>
<name>K2PR41_9FLAO</name>
<accession>K2PR41</accession>
<keyword evidence="3" id="KW-1185">Reference proteome</keyword>